<protein>
    <submittedName>
        <fullName evidence="2">Uncharacterized protein</fullName>
    </submittedName>
</protein>
<name>A0A8J7SVU2_9RHOB</name>
<dbReference type="RefSeq" id="WP_202661568.1">
    <property type="nucleotide sequence ID" value="NZ_JAESVP010000006.1"/>
</dbReference>
<evidence type="ECO:0000256" key="1">
    <source>
        <dbReference type="SAM" id="Phobius"/>
    </source>
</evidence>
<evidence type="ECO:0000313" key="3">
    <source>
        <dbReference type="Proteomes" id="UP000619033"/>
    </source>
</evidence>
<keyword evidence="1" id="KW-1133">Transmembrane helix</keyword>
<comment type="caution">
    <text evidence="2">The sequence shown here is derived from an EMBL/GenBank/DDBJ whole genome shotgun (WGS) entry which is preliminary data.</text>
</comment>
<organism evidence="2 3">
    <name type="scientific">Fuscibacter oryzae</name>
    <dbReference type="NCBI Taxonomy" id="2803939"/>
    <lineage>
        <taxon>Bacteria</taxon>
        <taxon>Pseudomonadati</taxon>
        <taxon>Pseudomonadota</taxon>
        <taxon>Alphaproteobacteria</taxon>
        <taxon>Rhodobacterales</taxon>
        <taxon>Paracoccaceae</taxon>
        <taxon>Fuscibacter</taxon>
    </lineage>
</organism>
<proteinExistence type="predicted"/>
<feature type="transmembrane region" description="Helical" evidence="1">
    <location>
        <begin position="59"/>
        <end position="76"/>
    </location>
</feature>
<keyword evidence="1" id="KW-0812">Transmembrane</keyword>
<feature type="transmembrane region" description="Helical" evidence="1">
    <location>
        <begin position="5"/>
        <end position="23"/>
    </location>
</feature>
<feature type="transmembrane region" description="Helical" evidence="1">
    <location>
        <begin position="29"/>
        <end position="47"/>
    </location>
</feature>
<gene>
    <name evidence="2" type="ORF">JI744_13000</name>
</gene>
<dbReference type="EMBL" id="JAESVP010000006">
    <property type="protein sequence ID" value="MBL4929026.1"/>
    <property type="molecule type" value="Genomic_DNA"/>
</dbReference>
<dbReference type="AlphaFoldDB" id="A0A8J7SVU2"/>
<sequence length="224" mass="25491">MQFLIAYLELTALTVLLVILTYAHVEVAMWTTFGIFVVATLCLLFGWKPPRITGRFKAFMVMFVCFGAAIFMGPKIQAHQEAELAHLRATDVEAYLTTLRTQDEVRWLNALKELRPEQYEVEAKRRQNTAKAAYLAECTDDKAGMAYVMLQNEVREQLRAPSTADFPGRYEPGTRHLGDCIYQVFGKVDAQNGFGAMLRTTFEGRIQYFPESGGWRTLELRVEG</sequence>
<dbReference type="Proteomes" id="UP000619033">
    <property type="component" value="Unassembled WGS sequence"/>
</dbReference>
<evidence type="ECO:0000313" key="2">
    <source>
        <dbReference type="EMBL" id="MBL4929026.1"/>
    </source>
</evidence>
<accession>A0A8J7SVU2</accession>
<keyword evidence="3" id="KW-1185">Reference proteome</keyword>
<reference evidence="2" key="1">
    <citation type="submission" date="2021-01" db="EMBL/GenBank/DDBJ databases">
        <title>Genome seq and assembly of Tabrizicola sp. KVB23.</title>
        <authorList>
            <person name="Chhetri G."/>
        </authorList>
    </citation>
    <scope>NUCLEOTIDE SEQUENCE</scope>
    <source>
        <strain evidence="2">KVB23</strain>
    </source>
</reference>
<keyword evidence="1" id="KW-0472">Membrane</keyword>